<feature type="compositionally biased region" description="Basic and acidic residues" evidence="1">
    <location>
        <begin position="1"/>
        <end position="12"/>
    </location>
</feature>
<organism evidence="2">
    <name type="scientific">Podoviridae sp. ctrfz10</name>
    <dbReference type="NCBI Taxonomy" id="2827749"/>
    <lineage>
        <taxon>Viruses</taxon>
        <taxon>Duplodnaviria</taxon>
        <taxon>Heunggongvirae</taxon>
        <taxon>Uroviricota</taxon>
        <taxon>Caudoviricetes</taxon>
    </lineage>
</organism>
<accession>A0A8S5T9K5</accession>
<feature type="region of interest" description="Disordered" evidence="1">
    <location>
        <begin position="1"/>
        <end position="26"/>
    </location>
</feature>
<name>A0A8S5T9K5_9CAUD</name>
<evidence type="ECO:0000313" key="2">
    <source>
        <dbReference type="EMBL" id="DAF59926.1"/>
    </source>
</evidence>
<dbReference type="EMBL" id="BK032779">
    <property type="protein sequence ID" value="DAF59926.1"/>
    <property type="molecule type" value="Genomic_DNA"/>
</dbReference>
<protein>
    <submittedName>
        <fullName evidence="2">Uncharacterized protein</fullName>
    </submittedName>
</protein>
<reference evidence="2" key="1">
    <citation type="journal article" date="2021" name="Proc. Natl. Acad. Sci. U.S.A.">
        <title>A Catalog of Tens of Thousands of Viruses from Human Metagenomes Reveals Hidden Associations with Chronic Diseases.</title>
        <authorList>
            <person name="Tisza M.J."/>
            <person name="Buck C.B."/>
        </authorList>
    </citation>
    <scope>NUCLEOTIDE SEQUENCE</scope>
    <source>
        <strain evidence="2">Ctrfz10</strain>
    </source>
</reference>
<sequence>MENAENSKKEEVYEQQPVEASNEPVQDLGERFKEIAEQMMSDFHQRIDALDKKYTDLRHTLTRQVDAPTPEEPEDWSWEHLRETMFPRETAH</sequence>
<proteinExistence type="predicted"/>
<evidence type="ECO:0000256" key="1">
    <source>
        <dbReference type="SAM" id="MobiDB-lite"/>
    </source>
</evidence>